<comment type="caution">
    <text evidence="2">The sequence shown here is derived from an EMBL/GenBank/DDBJ whole genome shotgun (WGS) entry which is preliminary data.</text>
</comment>
<proteinExistence type="predicted"/>
<feature type="transmembrane region" description="Helical" evidence="1">
    <location>
        <begin position="33"/>
        <end position="55"/>
    </location>
</feature>
<evidence type="ECO:0000313" key="2">
    <source>
        <dbReference type="EMBL" id="MET3549450.1"/>
    </source>
</evidence>
<organism evidence="2 3">
    <name type="scientific">Paenibacillus favisporus</name>
    <dbReference type="NCBI Taxonomy" id="221028"/>
    <lineage>
        <taxon>Bacteria</taxon>
        <taxon>Bacillati</taxon>
        <taxon>Bacillota</taxon>
        <taxon>Bacilli</taxon>
        <taxon>Bacillales</taxon>
        <taxon>Paenibacillaceae</taxon>
        <taxon>Paenibacillus</taxon>
    </lineage>
</organism>
<accession>A0ABV2FCF0</accession>
<name>A0ABV2FCF0_9BACL</name>
<feature type="transmembrane region" description="Helical" evidence="1">
    <location>
        <begin position="62"/>
        <end position="80"/>
    </location>
</feature>
<sequence length="112" mass="13488">MIKRLALVPYNMLMLLVWMYWYSLFYWCMEGYVPAYLIIGSCLFLALVWIFGNIFWIRRAQLAWGSSVFIIGLTLVLMYFDPVLKPIYFEKINSKAMHQSFQILAYFRDWKS</sequence>
<keyword evidence="1" id="KW-1133">Transmembrane helix</keyword>
<keyword evidence="1" id="KW-0472">Membrane</keyword>
<evidence type="ECO:0000313" key="3">
    <source>
        <dbReference type="Proteomes" id="UP001549098"/>
    </source>
</evidence>
<dbReference type="EMBL" id="JBEPLV010000008">
    <property type="protein sequence ID" value="MET3549450.1"/>
    <property type="molecule type" value="Genomic_DNA"/>
</dbReference>
<reference evidence="2 3" key="1">
    <citation type="submission" date="2024-06" db="EMBL/GenBank/DDBJ databases">
        <title>Genomic Encyclopedia of Type Strains, Phase IV (KMG-IV): sequencing the most valuable type-strain genomes for metagenomic binning, comparative biology and taxonomic classification.</title>
        <authorList>
            <person name="Goeker M."/>
        </authorList>
    </citation>
    <scope>NUCLEOTIDE SEQUENCE [LARGE SCALE GENOMIC DNA]</scope>
    <source>
        <strain evidence="2 3">DSM 17253</strain>
    </source>
</reference>
<feature type="transmembrane region" description="Helical" evidence="1">
    <location>
        <begin position="7"/>
        <end position="27"/>
    </location>
</feature>
<keyword evidence="1" id="KW-0812">Transmembrane</keyword>
<gene>
    <name evidence="2" type="ORF">ABID47_006087</name>
</gene>
<evidence type="ECO:0000256" key="1">
    <source>
        <dbReference type="SAM" id="Phobius"/>
    </source>
</evidence>
<keyword evidence="3" id="KW-1185">Reference proteome</keyword>
<protein>
    <submittedName>
        <fullName evidence="2">Magnesium-transporting ATPase (P-type)</fullName>
    </submittedName>
</protein>
<dbReference type="Proteomes" id="UP001549098">
    <property type="component" value="Unassembled WGS sequence"/>
</dbReference>